<dbReference type="GO" id="GO:0050311">
    <property type="term" value="F:sulfite reductase (ferredoxin) activity"/>
    <property type="evidence" value="ECO:0007669"/>
    <property type="project" value="UniProtKB-EC"/>
</dbReference>
<evidence type="ECO:0000256" key="3">
    <source>
        <dbReference type="ARBA" id="ARBA00003247"/>
    </source>
</evidence>
<feature type="domain" description="Nitrite/Sulfite reductase ferredoxin-like" evidence="16">
    <location>
        <begin position="338"/>
        <end position="402"/>
    </location>
</feature>
<comment type="catalytic activity">
    <reaction evidence="13">
        <text>hydrogen sulfide + 6 oxidized [2Fe-2S]-[ferredoxin] + 3 H2O = sulfite + 6 reduced [2Fe-2S]-[ferredoxin] + 7 H(+)</text>
        <dbReference type="Rhea" id="RHEA:23132"/>
        <dbReference type="Rhea" id="RHEA-COMP:10000"/>
        <dbReference type="Rhea" id="RHEA-COMP:10001"/>
        <dbReference type="ChEBI" id="CHEBI:15377"/>
        <dbReference type="ChEBI" id="CHEBI:15378"/>
        <dbReference type="ChEBI" id="CHEBI:17359"/>
        <dbReference type="ChEBI" id="CHEBI:29919"/>
        <dbReference type="ChEBI" id="CHEBI:33737"/>
        <dbReference type="ChEBI" id="CHEBI:33738"/>
        <dbReference type="EC" id="1.8.7.1"/>
    </reaction>
</comment>
<evidence type="ECO:0000256" key="8">
    <source>
        <dbReference type="ARBA" id="ARBA00022723"/>
    </source>
</evidence>
<keyword evidence="10" id="KW-0560">Oxidoreductase</keyword>
<keyword evidence="8" id="KW-0479">Metal-binding</keyword>
<evidence type="ECO:0000256" key="6">
    <source>
        <dbReference type="ARBA" id="ARBA00022485"/>
    </source>
</evidence>
<evidence type="ECO:0000256" key="11">
    <source>
        <dbReference type="ARBA" id="ARBA00023004"/>
    </source>
</evidence>
<keyword evidence="12" id="KW-0411">Iron-sulfur</keyword>
<comment type="caution">
    <text evidence="17">The sequence shown here is derived from an EMBL/GenBank/DDBJ whole genome shotgun (WGS) entry which is preliminary data.</text>
</comment>
<dbReference type="Gene3D" id="3.90.480.20">
    <property type="match status" value="1"/>
</dbReference>
<comment type="function">
    <text evidence="3">Catalyzes the reduction of sulfite to sulfide, a step in the biosynthesis of sulfur-containing amino acids and cofactors.</text>
</comment>
<dbReference type="FunFam" id="3.30.413.10:FF:000009">
    <property type="entry name" value="Sulfite reductase [ferredoxin]"/>
    <property type="match status" value="1"/>
</dbReference>
<dbReference type="GO" id="GO:0051539">
    <property type="term" value="F:4 iron, 4 sulfur cluster binding"/>
    <property type="evidence" value="ECO:0007669"/>
    <property type="project" value="UniProtKB-KW"/>
</dbReference>
<dbReference type="Proteomes" id="UP000192591">
    <property type="component" value="Unassembled WGS sequence"/>
</dbReference>
<dbReference type="InterPro" id="IPR045854">
    <property type="entry name" value="NO2/SO3_Rdtase_4Fe4S_sf"/>
</dbReference>
<accession>A0A1V8ZXN0</accession>
<comment type="similarity">
    <text evidence="4">Belongs to the nitrite and sulfite reductase 4Fe-4S domain family.</text>
</comment>
<evidence type="ECO:0000256" key="2">
    <source>
        <dbReference type="ARBA" id="ARBA00001966"/>
    </source>
</evidence>
<evidence type="ECO:0000256" key="12">
    <source>
        <dbReference type="ARBA" id="ARBA00023014"/>
    </source>
</evidence>
<keyword evidence="18" id="KW-1185">Reference proteome</keyword>
<evidence type="ECO:0000259" key="16">
    <source>
        <dbReference type="Pfam" id="PF03460"/>
    </source>
</evidence>
<evidence type="ECO:0000259" key="15">
    <source>
        <dbReference type="Pfam" id="PF01077"/>
    </source>
</evidence>
<evidence type="ECO:0000256" key="7">
    <source>
        <dbReference type="ARBA" id="ARBA00022617"/>
    </source>
</evidence>
<name>A0A1V8ZXN0_SACPI</name>
<dbReference type="InterPro" id="IPR036136">
    <property type="entry name" value="Nit/Sulf_reduc_fer-like_dom_sf"/>
</dbReference>
<evidence type="ECO:0000313" key="18">
    <source>
        <dbReference type="Proteomes" id="UP000192591"/>
    </source>
</evidence>
<keyword evidence="6" id="KW-0004">4Fe-4S</keyword>
<feature type="domain" description="Nitrite/sulphite reductase 4Fe-4S" evidence="15">
    <location>
        <begin position="164"/>
        <end position="315"/>
    </location>
</feature>
<keyword evidence="9" id="KW-0883">Thioether bond</keyword>
<dbReference type="Pfam" id="PF01077">
    <property type="entry name" value="NIR_SIR"/>
    <property type="match status" value="2"/>
</dbReference>
<reference evidence="17 18" key="1">
    <citation type="submission" date="2017-02" db="EMBL/GenBank/DDBJ databases">
        <title>Draft genome of Saccharomonospora sp. 154.</title>
        <authorList>
            <person name="Alonso-Carmona G.S."/>
            <person name="De La Haba R."/>
            <person name="Vera-Gargallo B."/>
            <person name="Sandoval-Trujillo A.H."/>
            <person name="Ramirez-Duran N."/>
            <person name="Ventosa A."/>
        </authorList>
    </citation>
    <scope>NUCLEOTIDE SEQUENCE [LARGE SCALE GENOMIC DNA]</scope>
    <source>
        <strain evidence="17 18">LRS4.154</strain>
    </source>
</reference>
<keyword evidence="7" id="KW-0349">Heme</keyword>
<keyword evidence="11" id="KW-0408">Iron</keyword>
<dbReference type="PROSITE" id="PS00365">
    <property type="entry name" value="NIR_SIR"/>
    <property type="match status" value="1"/>
</dbReference>
<dbReference type="GO" id="GO:0020037">
    <property type="term" value="F:heme binding"/>
    <property type="evidence" value="ECO:0007669"/>
    <property type="project" value="InterPro"/>
</dbReference>
<dbReference type="Pfam" id="PF03460">
    <property type="entry name" value="NIR_SIR_ferr"/>
    <property type="match status" value="2"/>
</dbReference>
<evidence type="ECO:0000313" key="17">
    <source>
        <dbReference type="EMBL" id="OQO89526.1"/>
    </source>
</evidence>
<feature type="domain" description="Nitrite/sulphite reductase 4Fe-4S" evidence="15">
    <location>
        <begin position="415"/>
        <end position="553"/>
    </location>
</feature>
<evidence type="ECO:0000256" key="13">
    <source>
        <dbReference type="ARBA" id="ARBA00049518"/>
    </source>
</evidence>
<dbReference type="STRING" id="1962155.B1813_21595"/>
<evidence type="ECO:0000256" key="14">
    <source>
        <dbReference type="SAM" id="MobiDB-lite"/>
    </source>
</evidence>
<organism evidence="17 18">
    <name type="scientific">Saccharomonospora piscinae</name>
    <dbReference type="NCBI Taxonomy" id="687388"/>
    <lineage>
        <taxon>Bacteria</taxon>
        <taxon>Bacillati</taxon>
        <taxon>Actinomycetota</taxon>
        <taxon>Actinomycetes</taxon>
        <taxon>Pseudonocardiales</taxon>
        <taxon>Pseudonocardiaceae</taxon>
        <taxon>Saccharomonospora</taxon>
    </lineage>
</organism>
<gene>
    <name evidence="17" type="ORF">B1813_21595</name>
</gene>
<dbReference type="PANTHER" id="PTHR32439">
    <property type="entry name" value="FERREDOXIN--NITRITE REDUCTASE, CHLOROPLASTIC"/>
    <property type="match status" value="1"/>
</dbReference>
<dbReference type="Gene3D" id="3.30.413.10">
    <property type="entry name" value="Sulfite Reductase Hemoprotein, domain 1"/>
    <property type="match status" value="2"/>
</dbReference>
<feature type="region of interest" description="Disordered" evidence="14">
    <location>
        <begin position="1"/>
        <end position="37"/>
    </location>
</feature>
<proteinExistence type="inferred from homology"/>
<dbReference type="EMBL" id="MWIH01000009">
    <property type="protein sequence ID" value="OQO89526.1"/>
    <property type="molecule type" value="Genomic_DNA"/>
</dbReference>
<comment type="cofactor">
    <cofactor evidence="1">
        <name>siroheme</name>
        <dbReference type="ChEBI" id="CHEBI:60052"/>
    </cofactor>
</comment>
<protein>
    <recommendedName>
        <fullName evidence="5">assimilatory sulfite reductase (ferredoxin)</fullName>
        <ecNumber evidence="5">1.8.7.1</ecNumber>
    </recommendedName>
</protein>
<dbReference type="FunFam" id="3.30.413.10:FF:000013">
    <property type="entry name" value="Sulfite reductase [ferredoxin]"/>
    <property type="match status" value="1"/>
</dbReference>
<feature type="domain" description="Nitrite/Sulfite reductase ferredoxin-like" evidence="16">
    <location>
        <begin position="94"/>
        <end position="156"/>
    </location>
</feature>
<dbReference type="RefSeq" id="WP_081195048.1">
    <property type="nucleotide sequence ID" value="NZ_MWIH01000009.1"/>
</dbReference>
<dbReference type="PRINTS" id="PR00397">
    <property type="entry name" value="SIROHAEM"/>
</dbReference>
<evidence type="ECO:0000256" key="5">
    <source>
        <dbReference type="ARBA" id="ARBA00012353"/>
    </source>
</evidence>
<dbReference type="InterPro" id="IPR005117">
    <property type="entry name" value="NiRdtase/SiRdtase_haem-b_fer"/>
</dbReference>
<evidence type="ECO:0000256" key="9">
    <source>
        <dbReference type="ARBA" id="ARBA00022784"/>
    </source>
</evidence>
<sequence length="558" mass="61180">MAPHTTARTRRPRGEGQWALGYREPLNPNERAKKDDPPLNVRARIENVYAHGGFDSIDPSDLRGRFRWFGLYTQRKAGVDGGRTATLEPEELEDRYFMLRVRVDGGALTTEQLALLGELAETYARDTADITDRQNVQYHWIRIEDVPAIWAKLEAAGLSTTEACGDSPRVILNSPVAGIAADEVIDGTPAVDEIRRRYVGDPAFANLPRKFKTAVSGLADVAHEIHDVAFVGVEHPEHGPGFDVWVGGGLSTNPMLGVRLGAWVPLEEVPDVWEGVVSVFRDYGYRRLRSRARLKFLVKDWGAEKFRDVLQTRYLGRELLDGPAPPVPEAPLDHVGVHRQRDGRYYVGAAPVAGRASGSMLIAAAKAAERAGSGRVRLTPQQKLVVLDVAEAELDGLCTALADAGLDPRPSPWRRSVMACTGIEFCKLAIVETKARARQLVDELEQRLVGIQAGLAHPVSVHLNGCPNSCARIQVADIGLKGQIVTDSDGRQVEGFQVHLGGGLGLDAGFGRKLRKHKVTATELTDYVERVVRNYLAGRADGERFAQWAARADEVELT</sequence>
<dbReference type="AlphaFoldDB" id="A0A1V8ZXN0"/>
<dbReference type="PANTHER" id="PTHR32439:SF0">
    <property type="entry name" value="FERREDOXIN--NITRITE REDUCTASE, CHLOROPLASTIC"/>
    <property type="match status" value="1"/>
</dbReference>
<evidence type="ECO:0000256" key="4">
    <source>
        <dbReference type="ARBA" id="ARBA00010429"/>
    </source>
</evidence>
<dbReference type="InterPro" id="IPR006067">
    <property type="entry name" value="NO2/SO3_Rdtase_4Fe4S_dom"/>
</dbReference>
<dbReference type="GO" id="GO:0046872">
    <property type="term" value="F:metal ion binding"/>
    <property type="evidence" value="ECO:0007669"/>
    <property type="project" value="UniProtKB-KW"/>
</dbReference>
<dbReference type="InterPro" id="IPR051329">
    <property type="entry name" value="NIR_SIR_4Fe-4S"/>
</dbReference>
<comment type="cofactor">
    <cofactor evidence="2">
        <name>[4Fe-4S] cluster</name>
        <dbReference type="ChEBI" id="CHEBI:49883"/>
    </cofactor>
</comment>
<dbReference type="InterPro" id="IPR006066">
    <property type="entry name" value="NO2/SO3_Rdtase_FeS/sirohaem_BS"/>
</dbReference>
<evidence type="ECO:0000256" key="1">
    <source>
        <dbReference type="ARBA" id="ARBA00001929"/>
    </source>
</evidence>
<dbReference type="SUPFAM" id="SSF55124">
    <property type="entry name" value="Nitrite/Sulfite reductase N-terminal domain-like"/>
    <property type="match status" value="2"/>
</dbReference>
<evidence type="ECO:0000256" key="10">
    <source>
        <dbReference type="ARBA" id="ARBA00023002"/>
    </source>
</evidence>
<dbReference type="SUPFAM" id="SSF56014">
    <property type="entry name" value="Nitrite and sulphite reductase 4Fe-4S domain-like"/>
    <property type="match status" value="2"/>
</dbReference>
<dbReference type="EC" id="1.8.7.1" evidence="5"/>